<dbReference type="EMBL" id="LCTW02000227">
    <property type="protein sequence ID" value="KXX76139.1"/>
    <property type="molecule type" value="Genomic_DNA"/>
</dbReference>
<comment type="caution">
    <text evidence="2">The sequence shown here is derived from an EMBL/GenBank/DDBJ whole genome shotgun (WGS) entry which is preliminary data.</text>
</comment>
<reference evidence="2" key="2">
    <citation type="submission" date="2015-06" db="EMBL/GenBank/DDBJ databases">
        <authorList>
            <person name="Hoefler B.C."/>
            <person name="Straight P.D."/>
        </authorList>
    </citation>
    <scope>NUCLEOTIDE SEQUENCE [LARGE SCALE GENOMIC DNA]</scope>
    <source>
        <strain evidence="2">Mm55</strain>
    </source>
</reference>
<evidence type="ECO:0000313" key="2">
    <source>
        <dbReference type="EMBL" id="KXX76139.1"/>
    </source>
</evidence>
<dbReference type="OrthoDB" id="3248974at2759"/>
<accession>A0A175VY84</accession>
<gene>
    <name evidence="2" type="ORF">MMYC01_207232</name>
    <name evidence="1" type="ORF">MMYC01_210467</name>
</gene>
<name>A0A175VY84_9PEZI</name>
<keyword evidence="3" id="KW-1185">Reference proteome</keyword>
<dbReference type="GO" id="GO:0004497">
    <property type="term" value="F:monooxygenase activity"/>
    <property type="evidence" value="ECO:0007669"/>
    <property type="project" value="UniProtKB-KW"/>
</dbReference>
<dbReference type="EMBL" id="LCTW02000589">
    <property type="protein sequence ID" value="KXX72972.1"/>
    <property type="molecule type" value="Genomic_DNA"/>
</dbReference>
<evidence type="ECO:0000313" key="1">
    <source>
        <dbReference type="EMBL" id="KXX72972.1"/>
    </source>
</evidence>
<protein>
    <submittedName>
        <fullName evidence="2">Fumitremorgin C monooxygenase</fullName>
    </submittedName>
</protein>
<reference evidence="2 3" key="3">
    <citation type="submission" date="2016-01" db="EMBL/GenBank/DDBJ databases">
        <title>Madurella mycetomatis genome sequencing.</title>
        <authorList>
            <person name="Van De Sande W."/>
        </authorList>
    </citation>
    <scope>NUCLEOTIDE SEQUENCE [LARGE SCALE GENOMIC DNA]</scope>
    <source>
        <strain evidence="2">Mm55</strain>
        <strain evidence="3">mm55</strain>
    </source>
</reference>
<dbReference type="Proteomes" id="UP000078237">
    <property type="component" value="Unassembled WGS sequence"/>
</dbReference>
<reference evidence="3" key="1">
    <citation type="submission" date="2015-06" db="EMBL/GenBank/DDBJ databases">
        <authorList>
            <person name="van de Sande W.W.J."/>
        </authorList>
    </citation>
    <scope>NUCLEOTIDE SEQUENCE [LARGE SCALE GENOMIC DNA]</scope>
    <source>
        <strain evidence="3">mm55</strain>
    </source>
</reference>
<dbReference type="VEuPathDB" id="FungiDB:MMYC01_207232"/>
<keyword evidence="2" id="KW-0560">Oxidoreductase</keyword>
<keyword evidence="2" id="KW-0503">Monooxygenase</keyword>
<dbReference type="AlphaFoldDB" id="A0A175VY84"/>
<proteinExistence type="predicted"/>
<evidence type="ECO:0000313" key="3">
    <source>
        <dbReference type="Proteomes" id="UP000078237"/>
    </source>
</evidence>
<dbReference type="VEuPathDB" id="FungiDB:MMYC01_210467"/>
<organism evidence="2 3">
    <name type="scientific">Madurella mycetomatis</name>
    <dbReference type="NCBI Taxonomy" id="100816"/>
    <lineage>
        <taxon>Eukaryota</taxon>
        <taxon>Fungi</taxon>
        <taxon>Dikarya</taxon>
        <taxon>Ascomycota</taxon>
        <taxon>Pezizomycotina</taxon>
        <taxon>Sordariomycetes</taxon>
        <taxon>Sordariomycetidae</taxon>
        <taxon>Sordariales</taxon>
        <taxon>Sordariales incertae sedis</taxon>
        <taxon>Madurella</taxon>
    </lineage>
</organism>
<sequence length="92" mass="10088">MEKLCSIMRESAFVDSFMTVGMGRAVAVQDSAERAAKASATTSNDFCALGHAHKASTGRFFAVTEYKLIRAHFVPKYDIKSQKATRATHVMV</sequence>